<evidence type="ECO:0000313" key="8">
    <source>
        <dbReference type="Proteomes" id="UP000629468"/>
    </source>
</evidence>
<dbReference type="OMA" id="TMMNLRE"/>
<evidence type="ECO:0008006" key="9">
    <source>
        <dbReference type="Google" id="ProtNLM"/>
    </source>
</evidence>
<evidence type="ECO:0000256" key="1">
    <source>
        <dbReference type="ARBA" id="ARBA00004448"/>
    </source>
</evidence>
<keyword evidence="3" id="KW-0999">Mitochondrion inner membrane</keyword>
<dbReference type="EMBL" id="JABXXO010000001">
    <property type="protein sequence ID" value="KAF7784639.1"/>
    <property type="molecule type" value="Genomic_DNA"/>
</dbReference>
<sequence length="158" mass="16148">MADSPEVETPPNFYEPKPTLANASRLGLQSAAVGAFVSALQNAMGTHSRGAMGFLTRTGGTIGFFAAMGFTFAFTESLVANERQKSDPISSATGACAAGFLAGVRTRSLPTAVGSCVVLGAAVGAFDFAGTLSGAHGPSLEEKRKKFFKPGTPIPDLS</sequence>
<protein>
    <recommendedName>
        <fullName evidence="9">NADH dehydrogenase [ubiquinone] 1 alpha subcomplex subunit 11</fullName>
    </recommendedName>
</protein>
<gene>
    <name evidence="7" type="ORF">Agabi119p4_804</name>
</gene>
<evidence type="ECO:0000256" key="2">
    <source>
        <dbReference type="ARBA" id="ARBA00022692"/>
    </source>
</evidence>
<dbReference type="GO" id="GO:0045271">
    <property type="term" value="C:respiratory chain complex I"/>
    <property type="evidence" value="ECO:0007669"/>
    <property type="project" value="InterPro"/>
</dbReference>
<evidence type="ECO:0000313" key="7">
    <source>
        <dbReference type="EMBL" id="KAF7784639.1"/>
    </source>
</evidence>
<evidence type="ECO:0000256" key="4">
    <source>
        <dbReference type="ARBA" id="ARBA00022989"/>
    </source>
</evidence>
<keyword evidence="6" id="KW-0472">Membrane</keyword>
<dbReference type="GO" id="GO:0005743">
    <property type="term" value="C:mitochondrial inner membrane"/>
    <property type="evidence" value="ECO:0007669"/>
    <property type="project" value="UniProtKB-SubCell"/>
</dbReference>
<keyword evidence="5" id="KW-0496">Mitochondrion</keyword>
<name>A0A8H7FBF1_AGABI</name>
<dbReference type="GO" id="GO:0006120">
    <property type="term" value="P:mitochondrial electron transport, NADH to ubiquinone"/>
    <property type="evidence" value="ECO:0007669"/>
    <property type="project" value="InterPro"/>
</dbReference>
<evidence type="ECO:0000256" key="3">
    <source>
        <dbReference type="ARBA" id="ARBA00022792"/>
    </source>
</evidence>
<dbReference type="AlphaFoldDB" id="A0A8H7FBF1"/>
<evidence type="ECO:0000256" key="6">
    <source>
        <dbReference type="ARBA" id="ARBA00023136"/>
    </source>
</evidence>
<dbReference type="PANTHER" id="PTHR21382">
    <property type="entry name" value="NADH-UBIQUINONE OXIDOREDUCTASE SUBUNIT"/>
    <property type="match status" value="1"/>
</dbReference>
<reference evidence="7 8" key="1">
    <citation type="journal article" name="Sci. Rep.">
        <title>Telomere-to-telomere assembled and centromere annotated genomes of the two main subspecies of the button mushroom Agaricus bisporus reveal especially polymorphic chromosome ends.</title>
        <authorList>
            <person name="Sonnenberg A.S.M."/>
            <person name="Sedaghat-Telgerd N."/>
            <person name="Lavrijssen B."/>
            <person name="Ohm R.A."/>
            <person name="Hendrickx P.M."/>
            <person name="Scholtmeijer K."/>
            <person name="Baars J.J.P."/>
            <person name="van Peer A."/>
        </authorList>
    </citation>
    <scope>NUCLEOTIDE SEQUENCE [LARGE SCALE GENOMIC DNA]</scope>
    <source>
        <strain evidence="7 8">H119_p4</strain>
    </source>
</reference>
<accession>A0A8H7FBF1</accession>
<comment type="caution">
    <text evidence="7">The sequence shown here is derived from an EMBL/GenBank/DDBJ whole genome shotgun (WGS) entry which is preliminary data.</text>
</comment>
<keyword evidence="2" id="KW-0812">Transmembrane</keyword>
<organism evidence="7 8">
    <name type="scientific">Agaricus bisporus var. burnettii</name>
    <dbReference type="NCBI Taxonomy" id="192524"/>
    <lineage>
        <taxon>Eukaryota</taxon>
        <taxon>Fungi</taxon>
        <taxon>Dikarya</taxon>
        <taxon>Basidiomycota</taxon>
        <taxon>Agaricomycotina</taxon>
        <taxon>Agaricomycetes</taxon>
        <taxon>Agaricomycetidae</taxon>
        <taxon>Agaricales</taxon>
        <taxon>Agaricineae</taxon>
        <taxon>Agaricaceae</taxon>
        <taxon>Agaricus</taxon>
    </lineage>
</organism>
<comment type="subcellular location">
    <subcellularLocation>
        <location evidence="1">Mitochondrion inner membrane</location>
        <topology evidence="1">Multi-pass membrane protein</topology>
    </subcellularLocation>
</comment>
<dbReference type="PANTHER" id="PTHR21382:SF1">
    <property type="entry name" value="NADH DEHYDROGENASE [UBIQUINONE] 1 ALPHA SUBCOMPLEX SUBUNIT 11"/>
    <property type="match status" value="1"/>
</dbReference>
<dbReference type="Proteomes" id="UP000629468">
    <property type="component" value="Unassembled WGS sequence"/>
</dbReference>
<proteinExistence type="predicted"/>
<evidence type="ECO:0000256" key="5">
    <source>
        <dbReference type="ARBA" id="ARBA00023128"/>
    </source>
</evidence>
<keyword evidence="4" id="KW-1133">Transmembrane helix</keyword>
<dbReference type="InterPro" id="IPR039205">
    <property type="entry name" value="NDUFA11"/>
</dbReference>